<evidence type="ECO:0000313" key="2">
    <source>
        <dbReference type="Proteomes" id="UP000005038"/>
    </source>
</evidence>
<comment type="caution">
    <text evidence="1">The sequence shown here is derived from an EMBL/GenBank/DDBJ whole genome shotgun (WGS) entry which is preliminary data.</text>
</comment>
<proteinExistence type="predicted"/>
<accession>H5TIE7</accession>
<dbReference type="Proteomes" id="UP000005038">
    <property type="component" value="Unassembled WGS sequence"/>
</dbReference>
<sequence length="121" mass="14317">MPSPTARVCRDRPHPRVALRTIVTMRQADGTYFVTAEELAAFYDSGQKYWYMRDDGSTDLYSDELIITHGWPIYLMDRDEKWFAKWNGNYEKAVEDELNPHLLKNFEDLITEGDWPKDHNE</sequence>
<name>H5TIE7_GORO1</name>
<organism evidence="1 2">
    <name type="scientific">Gordonia otitidis (strain DSM 44809 / CCUG 52243 / JCM 12355 / NBRC 100426 / IFM 10032)</name>
    <dbReference type="NCBI Taxonomy" id="1108044"/>
    <lineage>
        <taxon>Bacteria</taxon>
        <taxon>Bacillati</taxon>
        <taxon>Actinomycetota</taxon>
        <taxon>Actinomycetes</taxon>
        <taxon>Mycobacteriales</taxon>
        <taxon>Gordoniaceae</taxon>
        <taxon>Gordonia</taxon>
    </lineage>
</organism>
<gene>
    <name evidence="1" type="ORF">GOOTI_056_00120</name>
</gene>
<keyword evidence="2" id="KW-1185">Reference proteome</keyword>
<dbReference type="AlphaFoldDB" id="H5TIE7"/>
<reference evidence="1" key="1">
    <citation type="submission" date="2012-02" db="EMBL/GenBank/DDBJ databases">
        <title>Whole genome shotgun sequence of Gordonia otitidis NBRC 100426.</title>
        <authorList>
            <person name="Yoshida I."/>
            <person name="Hosoyama A."/>
            <person name="Tsuchikane K."/>
            <person name="Katsumata H."/>
            <person name="Yamazaki S."/>
            <person name="Fujita N."/>
        </authorList>
    </citation>
    <scope>NUCLEOTIDE SEQUENCE [LARGE SCALE GENOMIC DNA]</scope>
    <source>
        <strain evidence="1">NBRC 100426</strain>
    </source>
</reference>
<protein>
    <submittedName>
        <fullName evidence="1">Uncharacterized protein</fullName>
    </submittedName>
</protein>
<evidence type="ECO:0000313" key="1">
    <source>
        <dbReference type="EMBL" id="GAB33255.1"/>
    </source>
</evidence>
<dbReference type="EMBL" id="BAFB01000056">
    <property type="protein sequence ID" value="GAB33255.1"/>
    <property type="molecule type" value="Genomic_DNA"/>
</dbReference>